<feature type="region of interest" description="Disordered" evidence="1">
    <location>
        <begin position="1"/>
        <end position="25"/>
    </location>
</feature>
<sequence>MSPLSKHHDLHPQSLPPSLSPLPSELVRSNSSAIVASKHHIVAYAKIDNLNPLSRERGKTKERQHLKLRNANIPSILGTPGKWQLSKLASLVPEEGGVGITRCMFSVKME</sequence>
<proteinExistence type="predicted"/>
<dbReference type="AlphaFoldDB" id="A0AAV1SBC5"/>
<feature type="compositionally biased region" description="Basic and acidic residues" evidence="1">
    <location>
        <begin position="1"/>
        <end position="11"/>
    </location>
</feature>
<organism evidence="2 3">
    <name type="scientific">Dovyalis caffra</name>
    <dbReference type="NCBI Taxonomy" id="77055"/>
    <lineage>
        <taxon>Eukaryota</taxon>
        <taxon>Viridiplantae</taxon>
        <taxon>Streptophyta</taxon>
        <taxon>Embryophyta</taxon>
        <taxon>Tracheophyta</taxon>
        <taxon>Spermatophyta</taxon>
        <taxon>Magnoliopsida</taxon>
        <taxon>eudicotyledons</taxon>
        <taxon>Gunneridae</taxon>
        <taxon>Pentapetalae</taxon>
        <taxon>rosids</taxon>
        <taxon>fabids</taxon>
        <taxon>Malpighiales</taxon>
        <taxon>Salicaceae</taxon>
        <taxon>Flacourtieae</taxon>
        <taxon>Dovyalis</taxon>
    </lineage>
</organism>
<dbReference type="Proteomes" id="UP001314170">
    <property type="component" value="Unassembled WGS sequence"/>
</dbReference>
<comment type="caution">
    <text evidence="2">The sequence shown here is derived from an EMBL/GenBank/DDBJ whole genome shotgun (WGS) entry which is preliminary data.</text>
</comment>
<evidence type="ECO:0000313" key="2">
    <source>
        <dbReference type="EMBL" id="CAK7347528.1"/>
    </source>
</evidence>
<evidence type="ECO:0000313" key="3">
    <source>
        <dbReference type="Proteomes" id="UP001314170"/>
    </source>
</evidence>
<gene>
    <name evidence="2" type="ORF">DCAF_LOCUS20215</name>
</gene>
<keyword evidence="3" id="KW-1185">Reference proteome</keyword>
<reference evidence="2 3" key="1">
    <citation type="submission" date="2024-01" db="EMBL/GenBank/DDBJ databases">
        <authorList>
            <person name="Waweru B."/>
        </authorList>
    </citation>
    <scope>NUCLEOTIDE SEQUENCE [LARGE SCALE GENOMIC DNA]</scope>
</reference>
<protein>
    <submittedName>
        <fullName evidence="2">Uncharacterized protein</fullName>
    </submittedName>
</protein>
<name>A0AAV1SBC5_9ROSI</name>
<accession>A0AAV1SBC5</accession>
<dbReference type="EMBL" id="CAWUPB010001173">
    <property type="protein sequence ID" value="CAK7347528.1"/>
    <property type="molecule type" value="Genomic_DNA"/>
</dbReference>
<evidence type="ECO:0000256" key="1">
    <source>
        <dbReference type="SAM" id="MobiDB-lite"/>
    </source>
</evidence>